<dbReference type="KEGG" id="pce:PECL_143"/>
<dbReference type="PROSITE" id="PS50234">
    <property type="entry name" value="VWFA"/>
    <property type="match status" value="1"/>
</dbReference>
<dbReference type="InterPro" id="IPR008454">
    <property type="entry name" value="Collagen-bd_Cna-like_B-typ_dom"/>
</dbReference>
<dbReference type="SUPFAM" id="SSF53300">
    <property type="entry name" value="vWA-like"/>
    <property type="match status" value="1"/>
</dbReference>
<dbReference type="STRING" id="701521.PECL_143"/>
<dbReference type="Gene3D" id="3.40.50.410">
    <property type="entry name" value="von Willebrand factor, type A domain"/>
    <property type="match status" value="1"/>
</dbReference>
<dbReference type="InterPro" id="IPR026466">
    <property type="entry name" value="Fim_isopep_form_D2_dom"/>
</dbReference>
<feature type="region of interest" description="Disordered" evidence="4">
    <location>
        <begin position="164"/>
        <end position="288"/>
    </location>
</feature>
<keyword evidence="8" id="KW-1185">Reference proteome</keyword>
<accession>G8PET7</accession>
<dbReference type="InterPro" id="IPR002035">
    <property type="entry name" value="VWF_A"/>
</dbReference>
<dbReference type="InterPro" id="IPR036465">
    <property type="entry name" value="vWFA_dom_sf"/>
</dbReference>
<evidence type="ECO:0000256" key="5">
    <source>
        <dbReference type="SAM" id="Phobius"/>
    </source>
</evidence>
<feature type="compositionally biased region" description="Basic and acidic residues" evidence="4">
    <location>
        <begin position="232"/>
        <end position="242"/>
    </location>
</feature>
<evidence type="ECO:0000313" key="7">
    <source>
        <dbReference type="EMBL" id="AEV94467.1"/>
    </source>
</evidence>
<dbReference type="HOGENOM" id="CLU_230909_0_0_9"/>
<dbReference type="Proteomes" id="UP000005444">
    <property type="component" value="Chromosome"/>
</dbReference>
<dbReference type="CDD" id="cd00198">
    <property type="entry name" value="vWFA"/>
    <property type="match status" value="1"/>
</dbReference>
<feature type="compositionally biased region" description="Polar residues" evidence="4">
    <location>
        <begin position="542"/>
        <end position="559"/>
    </location>
</feature>
<dbReference type="InterPro" id="IPR049319">
    <property type="entry name" value="GBS104-like_Ig"/>
</dbReference>
<evidence type="ECO:0000259" key="6">
    <source>
        <dbReference type="PROSITE" id="PS50234"/>
    </source>
</evidence>
<dbReference type="Pfam" id="PF21426">
    <property type="entry name" value="GBS104-like_Ig"/>
    <property type="match status" value="1"/>
</dbReference>
<dbReference type="PANTHER" id="PTHR36108:SF13">
    <property type="entry name" value="COLOSSIN-B-RELATED"/>
    <property type="match status" value="1"/>
</dbReference>
<evidence type="ECO:0000256" key="1">
    <source>
        <dbReference type="ARBA" id="ARBA00007257"/>
    </source>
</evidence>
<dbReference type="InterPro" id="IPR041033">
    <property type="entry name" value="SpaA_PFL_dom_1"/>
</dbReference>
<dbReference type="eggNOG" id="COG4932">
    <property type="taxonomic scope" value="Bacteria"/>
</dbReference>
<feature type="region of interest" description="Disordered" evidence="4">
    <location>
        <begin position="2167"/>
        <end position="2197"/>
    </location>
</feature>
<dbReference type="Gene3D" id="2.60.40.1140">
    <property type="entry name" value="Collagen-binding surface protein Cna, B-type domain"/>
    <property type="match status" value="3"/>
</dbReference>
<dbReference type="PANTHER" id="PTHR36108">
    <property type="entry name" value="COLOSSIN-B-RELATED"/>
    <property type="match status" value="1"/>
</dbReference>
<feature type="compositionally biased region" description="Basic and acidic residues" evidence="4">
    <location>
        <begin position="209"/>
        <end position="224"/>
    </location>
</feature>
<sequence length="2229" mass="248294">MSNKYLVIIYRIIIVAFIGTQVVQVDAFNSVTRADDTVTEFELVDDEQLKISAKARVDMEKKQIIWDVDAEKKTDEDQLGLEFDDSDANLKKMSGLKINGISKEIAANNQYILDSESERKLDMTFVTYLNDENAEKATLKLKPLLMDKSRKINQQKEYDMTVMIPKAADTTNNTTNKQSSSSSREHKTSSSSSAAKSSSSLEDDDADADSDKQQSSKEESKKNDSEEDADKDSEKDSDKKDDEDLEKAGPTTYTVPRIGGTKSISALAGNIGSWTDPTKDGYTTDDSGKYPTKYWNEVDTDDSSKADKDANYRNYIGNTKVEENNEVEGATPFNYLGYGMNGDQGNEKAFWLKKYLEPTDKEDTYKVNLNVRGNDYAPLPKIEVVLVLDVSTSMNTTKIRQLKDAANKFIDTVWKDQDAREAVKIGLVKYGTTASSMGSLTSYSSGNLETLRESISSLSYAGGQYTFTQDGMRKAYTMLGEGDNDAQKNMIVMSDGEPTRSLKTTETVPNGGAIQSYGHNVEEFKPANNNTQRRGVAWGDQPTFNTSGNNTVSDTNLTPYTTNDDSKYKVSTNSFSTVSQAIQMQTDTNMYSVMFDTNAAEAEYTMRNIASGDNFYKAADATAMNEAFANIARGLVRTVSNATITDPMGKGITAVEGSGSVKVISHSGQTESEIKEPINASVNNNHVSVSGITLGKGEEVQISYEIKINDDAPNGEFIQANGETTLDPAGDNKQSANFGIPSVRIGKTSPKDAEIPLWKIDEDNDLIHNTAKFEIFKSDENGNPGSSIATVTTKDGKLKFTDLDEGYYLIKEADPPEGFEKVDKEILVKTEWDGRKGEWTITNVTDKETVTDTDPIKVKNTLKDFELSFTKVDKKEEDLEGAKFELKNSDDKQPVDLTVNGATFSAKELKPGKYTLSETKKPNEDLHTIAPINIEINKDGEITVEYSDTSEGAFNPVINYNQEDQKISFDIMNTEKEKVDVSGEKIWKDNNNQSDERPESIEVQLQRRASDSEDWENVENERKETSEKENWEYYFVGLPQYTDETHKTEWMYRVVEVDTPEGYDASEGEKEYDIVNTIKDYNYEVNKVDSNGNALEGAEFILVDNDDNEVKLSDDSTNVKFIWNNLAPGKYTLEETKSPDQHHGKNNKYEVVVHNDGTINTTPITKDAEVKEAKDGSAQIINDVNDFKLNFAKVDEDGETPLSGAKFTIRDVDGDYTEDLEGFGEVGSEFEATNLEAGKTYELTETKAPSGHSVLRDPIRIQIGADGKVTVKDAENVTVTDKDKTSTINFNVKNKNVDTIDFEGSKKWVDDSDKYGDRPDKLTIQLQQRVVGSETWNDYRTQEIDVENEDLDENVWNFKFTGVPTENTEGQKYEYRVKETSIPDNYDEILLDNSTIENRHIHFDYEVNKVDVNGEALKGAEFELTDSSGKMVELDSSSTGSKFIWKGLKVGTYTLEETKSPDQHHGVNSKFKVTVNKDGSVNTEAITKNVDFKENTENAVNVVNNVNDFELNFTKKDENGKETLKGAEFELKDSEGNAVELKESDGNFQATGLKADSSYVLTETKAPDGYSLLRDPVDIKVDANGKVTVDKAENVKITDNKDVTNISFDVYNQLVENITFKGTKQWDDDNNKYGERPEDLEVQLQRRLSDDADWENYKTQDIDAENVDLDEHIWEFEFTDLPKENNAGQTYQYRVIENDVPNNYAETLVDNHTIINKHVQHHFDYEVNKVDAKGESLAGAEFKLTDSEGKTIEKDGSSTDSKFVWKELDVGEYTLEETKAPDRHHGVNSKFKVTVNEDGSVNTEAITKNVDFKENTENSVNIVNDVNDFELNFTKKDENGKETLKGAEFELKDSEGNAVELKESDGNFQASGLKADSSYVLTETKAPDGYSLLRDPVNIKVDAKGKVTVDKAENVKITDNNDVTNISFDVYNQLAKNIKLNKFDANGKETTDASFQLKHAESGKVVDSKEKFVWDNVVAGDYILLETSTGDGMTVNHKPYQVTVDNDGKVTIKNGDDAIKVNGDNEIDYRNWLSAVSKKAQQSHAQIGDTISWDIQTTLPSSFASFKEFNISDQLNSNLRHAGSDVSLTIQKADGSTSEVKLDNSDYQLLEDKNKVTVNLLSADFTGGKDVLVNAIKSAGFKGTVTVNWEIKTKVVALDGDKPLRNEAKIDWTDGGGHPDPTVSDDDEVKPVKNPSIPTTGSPWMMIITLLGGALVLLGIWLLKKRGRL</sequence>
<dbReference type="CDD" id="cd00222">
    <property type="entry name" value="CollagenBindB"/>
    <property type="match status" value="3"/>
</dbReference>
<dbReference type="Gene3D" id="2.60.40.2110">
    <property type="match status" value="1"/>
</dbReference>
<feature type="compositionally biased region" description="Low complexity" evidence="4">
    <location>
        <begin position="170"/>
        <end position="182"/>
    </location>
</feature>
<keyword evidence="5" id="KW-0472">Membrane</keyword>
<gene>
    <name evidence="7" type="ordered locus">PECL_143</name>
</gene>
<feature type="region of interest" description="Disordered" evidence="4">
    <location>
        <begin position="984"/>
        <end position="1023"/>
    </location>
</feature>
<dbReference type="EMBL" id="CP003137">
    <property type="protein sequence ID" value="AEV94467.1"/>
    <property type="molecule type" value="Genomic_DNA"/>
</dbReference>
<dbReference type="Pfam" id="PF17802">
    <property type="entry name" value="SpaA"/>
    <property type="match status" value="9"/>
</dbReference>
<feature type="region of interest" description="Disordered" evidence="4">
    <location>
        <begin position="540"/>
        <end position="559"/>
    </location>
</feature>
<feature type="compositionally biased region" description="Low complexity" evidence="4">
    <location>
        <begin position="189"/>
        <end position="200"/>
    </location>
</feature>
<protein>
    <recommendedName>
        <fullName evidence="6">VWFA domain-containing protein</fullName>
    </recommendedName>
</protein>
<dbReference type="Pfam" id="PF05738">
    <property type="entry name" value="Cna_B"/>
    <property type="match status" value="3"/>
</dbReference>
<keyword evidence="2" id="KW-0964">Secreted</keyword>
<dbReference type="Pfam" id="PF00092">
    <property type="entry name" value="VWA"/>
    <property type="match status" value="1"/>
</dbReference>
<organism evidence="7 8">
    <name type="scientific">Pediococcus claussenii (strain ATCC BAA-344 / DSM 14800 / JCM 18046 / KCTC 3811 / LMG 21948 / P06)</name>
    <dbReference type="NCBI Taxonomy" id="701521"/>
    <lineage>
        <taxon>Bacteria</taxon>
        <taxon>Bacillati</taxon>
        <taxon>Bacillota</taxon>
        <taxon>Bacilli</taxon>
        <taxon>Lactobacillales</taxon>
        <taxon>Lactobacillaceae</taxon>
        <taxon>Pediococcus</taxon>
    </lineage>
</organism>
<keyword evidence="5" id="KW-0812">Transmembrane</keyword>
<dbReference type="InterPro" id="IPR013783">
    <property type="entry name" value="Ig-like_fold"/>
</dbReference>
<name>G8PET7_PEDCP</name>
<dbReference type="Gene3D" id="2.60.40.10">
    <property type="entry name" value="Immunoglobulins"/>
    <property type="match status" value="9"/>
</dbReference>
<dbReference type="eggNOG" id="COG2304">
    <property type="taxonomic scope" value="Bacteria"/>
</dbReference>
<keyword evidence="5" id="KW-1133">Transmembrane helix</keyword>
<evidence type="ECO:0000256" key="2">
    <source>
        <dbReference type="ARBA" id="ARBA00022525"/>
    </source>
</evidence>
<dbReference type="PATRIC" id="fig|701521.8.peg.134"/>
<evidence type="ECO:0000313" key="8">
    <source>
        <dbReference type="Proteomes" id="UP000005444"/>
    </source>
</evidence>
<evidence type="ECO:0000256" key="4">
    <source>
        <dbReference type="SAM" id="MobiDB-lite"/>
    </source>
</evidence>
<dbReference type="NCBIfam" id="TIGR04226">
    <property type="entry name" value="RrgB_K2N_iso_D2"/>
    <property type="match status" value="1"/>
</dbReference>
<feature type="transmembrane region" description="Helical" evidence="5">
    <location>
        <begin position="2204"/>
        <end position="2223"/>
    </location>
</feature>
<feature type="domain" description="VWFA" evidence="6">
    <location>
        <begin position="383"/>
        <end position="586"/>
    </location>
</feature>
<reference evidence="7 8" key="1">
    <citation type="journal article" date="2012" name="J. Bacteriol.">
        <title>Complete Genome Sequence of the Beer Spoilage Organism Pediococcus claussenii ATCC BAA-344T.</title>
        <authorList>
            <person name="Pittet V."/>
            <person name="Abegunde T."/>
            <person name="Marfleet T."/>
            <person name="Haakensen M."/>
            <person name="Morrow K."/>
            <person name="Jayaprakash T."/>
            <person name="Schroeder K."/>
            <person name="Trost B."/>
            <person name="Byrns S."/>
            <person name="Bergsveinson J."/>
            <person name="Kusalik A."/>
            <person name="Ziola B."/>
        </authorList>
    </citation>
    <scope>NUCLEOTIDE SEQUENCE [LARGE SCALE GENOMIC DNA]</scope>
    <source>
        <strain evidence="7 8">ATCC BAA-344</strain>
    </source>
</reference>
<comment type="similarity">
    <text evidence="1">Belongs to the serine-aspartate repeat-containing protein (SDr) family.</text>
</comment>
<feature type="transmembrane region" description="Helical" evidence="5">
    <location>
        <begin position="5"/>
        <end position="23"/>
    </location>
</feature>
<dbReference type="RefSeq" id="WP_014214665.1">
    <property type="nucleotide sequence ID" value="NC_016605.1"/>
</dbReference>
<evidence type="ECO:0000256" key="3">
    <source>
        <dbReference type="ARBA" id="ARBA00022729"/>
    </source>
</evidence>
<feature type="compositionally biased region" description="Basic and acidic residues" evidence="4">
    <location>
        <begin position="984"/>
        <end position="1000"/>
    </location>
</feature>
<dbReference type="Gene3D" id="2.60.40.740">
    <property type="match status" value="1"/>
</dbReference>
<dbReference type="SUPFAM" id="SSF49478">
    <property type="entry name" value="Cna protein B-type domain"/>
    <property type="match status" value="4"/>
</dbReference>
<proteinExistence type="inferred from homology"/>
<dbReference type="SMART" id="SM00327">
    <property type="entry name" value="VWA"/>
    <property type="match status" value="1"/>
</dbReference>
<keyword evidence="3" id="KW-0732">Signal</keyword>